<accession>A0AAV5R7T2</accession>
<dbReference type="EC" id="3.1.2.22" evidence="2"/>
<feature type="domain" description="Phospholipase/carboxylesterase/thioesterase" evidence="10">
    <location>
        <begin position="11"/>
        <end position="223"/>
    </location>
</feature>
<evidence type="ECO:0000256" key="8">
    <source>
        <dbReference type="ARBA" id="ARBA00031195"/>
    </source>
</evidence>
<dbReference type="PANTHER" id="PTHR10655:SF17">
    <property type="entry name" value="LYSOPHOSPHOLIPASE-LIKE PROTEIN 1"/>
    <property type="match status" value="1"/>
</dbReference>
<evidence type="ECO:0000256" key="6">
    <source>
        <dbReference type="ARBA" id="ARBA00022832"/>
    </source>
</evidence>
<protein>
    <recommendedName>
        <fullName evidence="3">Acyl-protein thioesterase 1</fullName>
        <ecNumber evidence="2">3.1.2.22</ecNumber>
    </recommendedName>
    <alternativeName>
        <fullName evidence="8">Palmitoyl-protein hydrolase</fullName>
    </alternativeName>
</protein>
<dbReference type="GO" id="GO:0005737">
    <property type="term" value="C:cytoplasm"/>
    <property type="evidence" value="ECO:0007669"/>
    <property type="project" value="TreeGrafter"/>
</dbReference>
<dbReference type="Pfam" id="PF02230">
    <property type="entry name" value="Abhydrolase_2"/>
    <property type="match status" value="1"/>
</dbReference>
<evidence type="ECO:0000256" key="1">
    <source>
        <dbReference type="ARBA" id="ARBA00006499"/>
    </source>
</evidence>
<keyword evidence="12" id="KW-1185">Reference proteome</keyword>
<evidence type="ECO:0000256" key="4">
    <source>
        <dbReference type="ARBA" id="ARBA00022487"/>
    </source>
</evidence>
<evidence type="ECO:0000256" key="9">
    <source>
        <dbReference type="ARBA" id="ARBA00047337"/>
    </source>
</evidence>
<dbReference type="GO" id="GO:0006631">
    <property type="term" value="P:fatty acid metabolic process"/>
    <property type="evidence" value="ECO:0007669"/>
    <property type="project" value="UniProtKB-KW"/>
</dbReference>
<reference evidence="11 12" key="1">
    <citation type="journal article" date="2023" name="Elife">
        <title>Identification of key yeast species and microbe-microbe interactions impacting larval growth of Drosophila in the wild.</title>
        <authorList>
            <person name="Mure A."/>
            <person name="Sugiura Y."/>
            <person name="Maeda R."/>
            <person name="Honda K."/>
            <person name="Sakurai N."/>
            <person name="Takahashi Y."/>
            <person name="Watada M."/>
            <person name="Katoh T."/>
            <person name="Gotoh A."/>
            <person name="Gotoh Y."/>
            <person name="Taniguchi I."/>
            <person name="Nakamura K."/>
            <person name="Hayashi T."/>
            <person name="Katayama T."/>
            <person name="Uemura T."/>
            <person name="Hattori Y."/>
        </authorList>
    </citation>
    <scope>NUCLEOTIDE SEQUENCE [LARGE SCALE GENOMIC DNA]</scope>
    <source>
        <strain evidence="11 12">PK-24</strain>
    </source>
</reference>
<evidence type="ECO:0000313" key="11">
    <source>
        <dbReference type="EMBL" id="GMM47375.1"/>
    </source>
</evidence>
<dbReference type="PANTHER" id="PTHR10655">
    <property type="entry name" value="LYSOPHOSPHOLIPASE-RELATED"/>
    <property type="match status" value="1"/>
</dbReference>
<dbReference type="InterPro" id="IPR003140">
    <property type="entry name" value="PLipase/COase/thioEstase"/>
</dbReference>
<name>A0AAV5R7T2_PICKL</name>
<evidence type="ECO:0000259" key="10">
    <source>
        <dbReference type="Pfam" id="PF02230"/>
    </source>
</evidence>
<gene>
    <name evidence="11" type="ORF">DAPK24_039500</name>
</gene>
<evidence type="ECO:0000256" key="7">
    <source>
        <dbReference type="ARBA" id="ARBA00029392"/>
    </source>
</evidence>
<dbReference type="AlphaFoldDB" id="A0AAV5R7T2"/>
<evidence type="ECO:0000256" key="3">
    <source>
        <dbReference type="ARBA" id="ARBA00014923"/>
    </source>
</evidence>
<dbReference type="InterPro" id="IPR029058">
    <property type="entry name" value="AB_hydrolase_fold"/>
</dbReference>
<dbReference type="Gene3D" id="3.40.50.1820">
    <property type="entry name" value="alpha/beta hydrolase"/>
    <property type="match status" value="1"/>
</dbReference>
<keyword evidence="4" id="KW-0719">Serine esterase</keyword>
<proteinExistence type="inferred from homology"/>
<comment type="catalytic activity">
    <reaction evidence="9">
        <text>S-hexadecanoyl-L-cysteinyl-[protein] + H2O = L-cysteinyl-[protein] + hexadecanoate + H(+)</text>
        <dbReference type="Rhea" id="RHEA:19233"/>
        <dbReference type="Rhea" id="RHEA-COMP:10131"/>
        <dbReference type="Rhea" id="RHEA-COMP:11032"/>
        <dbReference type="ChEBI" id="CHEBI:7896"/>
        <dbReference type="ChEBI" id="CHEBI:15377"/>
        <dbReference type="ChEBI" id="CHEBI:15378"/>
        <dbReference type="ChEBI" id="CHEBI:29950"/>
        <dbReference type="ChEBI" id="CHEBI:74151"/>
        <dbReference type="EC" id="3.1.2.22"/>
    </reaction>
</comment>
<evidence type="ECO:0000256" key="2">
    <source>
        <dbReference type="ARBA" id="ARBA00012423"/>
    </source>
</evidence>
<comment type="similarity">
    <text evidence="1">Belongs to the AB hydrolase superfamily. AB hydrolase 2 family.</text>
</comment>
<evidence type="ECO:0000313" key="12">
    <source>
        <dbReference type="Proteomes" id="UP001378960"/>
    </source>
</evidence>
<dbReference type="InterPro" id="IPR050565">
    <property type="entry name" value="LYPA1-2/EST-like"/>
</dbReference>
<dbReference type="Proteomes" id="UP001378960">
    <property type="component" value="Unassembled WGS sequence"/>
</dbReference>
<comment type="function">
    <text evidence="7">Hydrolyzes fatty acids from S-acylated cysteine residues in proteins with a strong preference for palmitoylated G-alpha proteins over other acyl substrates. Mediates the deacylation of G-alpha proteins such as GPA1 in vivo, but has weak or no activity toward palmitoylated Ras proteins. Has weak lysophospholipase activity in vitro; however such activity may not exist in vivo.</text>
</comment>
<keyword evidence="6" id="KW-0443">Lipid metabolism</keyword>
<dbReference type="SUPFAM" id="SSF53474">
    <property type="entry name" value="alpha/beta-Hydrolases"/>
    <property type="match status" value="1"/>
</dbReference>
<dbReference type="EMBL" id="BTGB01000005">
    <property type="protein sequence ID" value="GMM47375.1"/>
    <property type="molecule type" value="Genomic_DNA"/>
</dbReference>
<dbReference type="GO" id="GO:0008474">
    <property type="term" value="F:palmitoyl-(protein) hydrolase activity"/>
    <property type="evidence" value="ECO:0007669"/>
    <property type="project" value="UniProtKB-EC"/>
</dbReference>
<organism evidence="11 12">
    <name type="scientific">Pichia kluyveri</name>
    <name type="common">Yeast</name>
    <dbReference type="NCBI Taxonomy" id="36015"/>
    <lineage>
        <taxon>Eukaryota</taxon>
        <taxon>Fungi</taxon>
        <taxon>Dikarya</taxon>
        <taxon>Ascomycota</taxon>
        <taxon>Saccharomycotina</taxon>
        <taxon>Pichiomycetes</taxon>
        <taxon>Pichiales</taxon>
        <taxon>Pichiaceae</taxon>
        <taxon>Pichia</taxon>
    </lineage>
</organism>
<evidence type="ECO:0000256" key="5">
    <source>
        <dbReference type="ARBA" id="ARBA00022801"/>
    </source>
</evidence>
<comment type="caution">
    <text evidence="11">The sequence shown here is derived from an EMBL/GenBank/DDBJ whole genome shotgun (WGS) entry which is preliminary data.</text>
</comment>
<keyword evidence="6" id="KW-0276">Fatty acid metabolism</keyword>
<keyword evidence="5 11" id="KW-0378">Hydrolase</keyword>
<sequence length="223" mass="24820">MALNVLRVNAPKTATSSIIIMHGLGDSSEGWKFLSDMLHQHETFQSTNFIFPNAPIKPLTIANGEMVSQWFDIFEMGNPNARQDEDGYWNSINKIKNLIDDEVNNGIEPSKIIVGGFSQGASLSLGIASTYEKKLGGILCLSGFFNMKKGIKERIVDVNKDTDIFHGHGDLDPMININMARDAATYFKGLGFNNYKLKEYHGMGHSTCNEEISDIVEFLSKHI</sequence>
<dbReference type="GO" id="GO:0052689">
    <property type="term" value="F:carboxylic ester hydrolase activity"/>
    <property type="evidence" value="ECO:0007669"/>
    <property type="project" value="UniProtKB-KW"/>
</dbReference>